<organism evidence="1 2">
    <name type="scientific">Roseateles asaccharophilus</name>
    <dbReference type="NCBI Taxonomy" id="582607"/>
    <lineage>
        <taxon>Bacteria</taxon>
        <taxon>Pseudomonadati</taxon>
        <taxon>Pseudomonadota</taxon>
        <taxon>Betaproteobacteria</taxon>
        <taxon>Burkholderiales</taxon>
        <taxon>Sphaerotilaceae</taxon>
        <taxon>Roseateles</taxon>
    </lineage>
</organism>
<comment type="caution">
    <text evidence="1">The sequence shown here is derived from an EMBL/GenBank/DDBJ whole genome shotgun (WGS) entry which is preliminary data.</text>
</comment>
<accession>A0ABU2A853</accession>
<reference evidence="1 2" key="1">
    <citation type="submission" date="2023-07" db="EMBL/GenBank/DDBJ databases">
        <title>Sorghum-associated microbial communities from plants grown in Nebraska, USA.</title>
        <authorList>
            <person name="Schachtman D."/>
        </authorList>
    </citation>
    <scope>NUCLEOTIDE SEQUENCE [LARGE SCALE GENOMIC DNA]</scope>
    <source>
        <strain evidence="1 2">BE316</strain>
    </source>
</reference>
<dbReference type="EMBL" id="JAVDXV010000004">
    <property type="protein sequence ID" value="MDR7333374.1"/>
    <property type="molecule type" value="Genomic_DNA"/>
</dbReference>
<dbReference type="Proteomes" id="UP001180825">
    <property type="component" value="Unassembled WGS sequence"/>
</dbReference>
<evidence type="ECO:0000313" key="1">
    <source>
        <dbReference type="EMBL" id="MDR7333374.1"/>
    </source>
</evidence>
<name>A0ABU2A853_9BURK</name>
<evidence type="ECO:0000313" key="2">
    <source>
        <dbReference type="Proteomes" id="UP001180825"/>
    </source>
</evidence>
<sequence length="42" mass="4805">MESVCPSIAVQQKHNTGHAVITKRSRNIYYPVAFQRHHKCPA</sequence>
<keyword evidence="2" id="KW-1185">Reference proteome</keyword>
<protein>
    <submittedName>
        <fullName evidence="1">Uncharacterized protein</fullName>
    </submittedName>
</protein>
<gene>
    <name evidence="1" type="ORF">J2X21_002508</name>
</gene>
<proteinExistence type="predicted"/>